<keyword evidence="1" id="KW-0732">Signal</keyword>
<feature type="chain" id="PRO_5035458126" evidence="1">
    <location>
        <begin position="20"/>
        <end position="77"/>
    </location>
</feature>
<feature type="non-terminal residue" evidence="2">
    <location>
        <position position="77"/>
    </location>
</feature>
<organism evidence="2 3">
    <name type="scientific">Brenthis ino</name>
    <name type="common">lesser marbled fritillary</name>
    <dbReference type="NCBI Taxonomy" id="405034"/>
    <lineage>
        <taxon>Eukaryota</taxon>
        <taxon>Metazoa</taxon>
        <taxon>Ecdysozoa</taxon>
        <taxon>Arthropoda</taxon>
        <taxon>Hexapoda</taxon>
        <taxon>Insecta</taxon>
        <taxon>Pterygota</taxon>
        <taxon>Neoptera</taxon>
        <taxon>Endopterygota</taxon>
        <taxon>Lepidoptera</taxon>
        <taxon>Glossata</taxon>
        <taxon>Ditrysia</taxon>
        <taxon>Papilionoidea</taxon>
        <taxon>Nymphalidae</taxon>
        <taxon>Heliconiinae</taxon>
        <taxon>Argynnini</taxon>
        <taxon>Brenthis</taxon>
    </lineage>
</organism>
<dbReference type="AlphaFoldDB" id="A0A8J9V0K6"/>
<name>A0A8J9V0K6_9NEOP</name>
<keyword evidence="3" id="KW-1185">Reference proteome</keyword>
<accession>A0A8J9V0K6</accession>
<dbReference type="Proteomes" id="UP000838878">
    <property type="component" value="Chromosome 1"/>
</dbReference>
<dbReference type="OrthoDB" id="7443627at2759"/>
<sequence>MDIRLALILCICFAVYVSALSLESDRSKRDVMDSVKSALTEVAKAVTDAGDSVAKAFKPTEKSIVDKMADGVKGLTE</sequence>
<gene>
    <name evidence="2" type="ORF">BINO364_LOCUS476</name>
</gene>
<protein>
    <submittedName>
        <fullName evidence="2">Uncharacterized protein</fullName>
    </submittedName>
</protein>
<reference evidence="2" key="1">
    <citation type="submission" date="2021-12" db="EMBL/GenBank/DDBJ databases">
        <authorList>
            <person name="Martin H S."/>
        </authorList>
    </citation>
    <scope>NUCLEOTIDE SEQUENCE</scope>
</reference>
<feature type="signal peptide" evidence="1">
    <location>
        <begin position="1"/>
        <end position="19"/>
    </location>
</feature>
<dbReference type="EMBL" id="OV170221">
    <property type="protein sequence ID" value="CAH0713303.1"/>
    <property type="molecule type" value="Genomic_DNA"/>
</dbReference>
<proteinExistence type="predicted"/>
<evidence type="ECO:0000256" key="1">
    <source>
        <dbReference type="SAM" id="SignalP"/>
    </source>
</evidence>
<evidence type="ECO:0000313" key="3">
    <source>
        <dbReference type="Proteomes" id="UP000838878"/>
    </source>
</evidence>
<evidence type="ECO:0000313" key="2">
    <source>
        <dbReference type="EMBL" id="CAH0713303.1"/>
    </source>
</evidence>